<feature type="domain" description="PucR C-terminal helix-turn-helix" evidence="3">
    <location>
        <begin position="353"/>
        <end position="410"/>
    </location>
</feature>
<reference evidence="6 7" key="1">
    <citation type="submission" date="2012-08" db="EMBL/GenBank/DDBJ databases">
        <title>Whole genome shotgun sequence of Kineosphaera limosa NBRC 100340.</title>
        <authorList>
            <person name="Yoshida I."/>
            <person name="Isaki S."/>
            <person name="Hosoyama A."/>
            <person name="Tsuchikane K."/>
            <person name="Katsumata H."/>
            <person name="Ando Y."/>
            <person name="Ohji S."/>
            <person name="Hamada M."/>
            <person name="Tamura T."/>
            <person name="Yamazoe A."/>
            <person name="Yamazaki S."/>
            <person name="Fujita N."/>
        </authorList>
    </citation>
    <scope>NUCLEOTIDE SEQUENCE [LARGE SCALE GENOMIC DNA]</scope>
    <source>
        <strain evidence="6 7">NBRC 100340</strain>
    </source>
</reference>
<dbReference type="Pfam" id="PF13556">
    <property type="entry name" value="HTH_30"/>
    <property type="match status" value="1"/>
</dbReference>
<evidence type="ECO:0000256" key="1">
    <source>
        <dbReference type="ARBA" id="ARBA00006754"/>
    </source>
</evidence>
<name>K6VGG9_9MICO</name>
<dbReference type="RefSeq" id="WP_006591810.1">
    <property type="nucleotide sequence ID" value="NZ_BAHD01000018.1"/>
</dbReference>
<comment type="similarity">
    <text evidence="1">Belongs to the CdaR family.</text>
</comment>
<sequence length="438" mass="47824">MSARGADHDDTGPALQRDQQPPMDAKTTSELVRLAAWAKPQAERLADEIYAQVLAGMEAYRDETIVPVDDLRRSIARNLRFMIDALADPSAVSDPTVPADTGRRRAVQGMPLPEVLRAYRLTFMGLWDLLSRHAQTDPEFSEHTLLAAATRLWTLSDDHAGLLTEAYRAQTMELLAVQHRRRGALVEALFSGENSPQTGPWETARLLGLPPDANNLVVAAETCALAEESLPGIEARLAAMGVSSAWRLTPALQLGIVAPASGQEELVLSALQEVALARVGVSPPFRALADRPRALHLARIVLSGIPARTIEVRTFPTDPLAAMLACSPLEARRLADTVLGSLLELPKDDRVLLLETLDAYLQHDASADLTGRTLHCHANTVRYRLRRIEELTQRSTRDPMQLTELASALVALRVLPDEGRGRRPRRPYAASPVVGGLP</sequence>
<evidence type="ECO:0000256" key="2">
    <source>
        <dbReference type="SAM" id="MobiDB-lite"/>
    </source>
</evidence>
<evidence type="ECO:0000259" key="3">
    <source>
        <dbReference type="Pfam" id="PF13556"/>
    </source>
</evidence>
<organism evidence="6 7">
    <name type="scientific">Kineosphaera limosa NBRC 100340</name>
    <dbReference type="NCBI Taxonomy" id="1184609"/>
    <lineage>
        <taxon>Bacteria</taxon>
        <taxon>Bacillati</taxon>
        <taxon>Actinomycetota</taxon>
        <taxon>Actinomycetes</taxon>
        <taxon>Micrococcales</taxon>
        <taxon>Dermatophilaceae</taxon>
        <taxon>Kineosphaera</taxon>
    </lineage>
</organism>
<evidence type="ECO:0000313" key="7">
    <source>
        <dbReference type="Proteomes" id="UP000008366"/>
    </source>
</evidence>
<comment type="caution">
    <text evidence="6">The sequence shown here is derived from an EMBL/GenBank/DDBJ whole genome shotgun (WGS) entry which is preliminary data.</text>
</comment>
<dbReference type="InterPro" id="IPR025736">
    <property type="entry name" value="PucR_C-HTH_dom"/>
</dbReference>
<dbReference type="STRING" id="1184609.KILIM_018_00250"/>
<protein>
    <submittedName>
        <fullName evidence="6">Putative transcriptional regulator</fullName>
    </submittedName>
</protein>
<dbReference type="eggNOG" id="COG2508">
    <property type="taxonomic scope" value="Bacteria"/>
</dbReference>
<feature type="domain" description="CdaR GGDEF-like" evidence="5">
    <location>
        <begin position="197"/>
        <end position="302"/>
    </location>
</feature>
<dbReference type="InterPro" id="IPR025751">
    <property type="entry name" value="RsbRD_N_dom"/>
</dbReference>
<evidence type="ECO:0000259" key="4">
    <source>
        <dbReference type="Pfam" id="PF14361"/>
    </source>
</evidence>
<dbReference type="Pfam" id="PF14361">
    <property type="entry name" value="RsbRD_N"/>
    <property type="match status" value="1"/>
</dbReference>
<dbReference type="InterPro" id="IPR041522">
    <property type="entry name" value="CdaR_GGDEF"/>
</dbReference>
<dbReference type="Pfam" id="PF17853">
    <property type="entry name" value="GGDEF_2"/>
    <property type="match status" value="1"/>
</dbReference>
<dbReference type="EMBL" id="BAHD01000018">
    <property type="protein sequence ID" value="GAB95278.1"/>
    <property type="molecule type" value="Genomic_DNA"/>
</dbReference>
<feature type="region of interest" description="Disordered" evidence="2">
    <location>
        <begin position="1"/>
        <end position="27"/>
    </location>
</feature>
<evidence type="ECO:0000259" key="5">
    <source>
        <dbReference type="Pfam" id="PF17853"/>
    </source>
</evidence>
<dbReference type="PANTHER" id="PTHR33744">
    <property type="entry name" value="CARBOHYDRATE DIACID REGULATOR"/>
    <property type="match status" value="1"/>
</dbReference>
<dbReference type="InterPro" id="IPR042070">
    <property type="entry name" value="PucR_C-HTH_sf"/>
</dbReference>
<feature type="compositionally biased region" description="Basic and acidic residues" evidence="2">
    <location>
        <begin position="1"/>
        <end position="11"/>
    </location>
</feature>
<feature type="domain" description="RsbT co-antagonist protein RsbRD N-terminal" evidence="4">
    <location>
        <begin position="44"/>
        <end position="182"/>
    </location>
</feature>
<dbReference type="InterPro" id="IPR051448">
    <property type="entry name" value="CdaR-like_regulators"/>
</dbReference>
<evidence type="ECO:0000313" key="6">
    <source>
        <dbReference type="EMBL" id="GAB95278.1"/>
    </source>
</evidence>
<keyword evidence="7" id="KW-1185">Reference proteome</keyword>
<dbReference type="Gene3D" id="1.10.10.2840">
    <property type="entry name" value="PucR C-terminal helix-turn-helix domain"/>
    <property type="match status" value="1"/>
</dbReference>
<dbReference type="PANTHER" id="PTHR33744:SF1">
    <property type="entry name" value="DNA-BINDING TRANSCRIPTIONAL ACTIVATOR ADER"/>
    <property type="match status" value="1"/>
</dbReference>
<dbReference type="AlphaFoldDB" id="K6VGG9"/>
<accession>K6VGG9</accession>
<proteinExistence type="inferred from homology"/>
<dbReference type="Proteomes" id="UP000008366">
    <property type="component" value="Unassembled WGS sequence"/>
</dbReference>
<gene>
    <name evidence="6" type="ORF">KILIM_018_00250</name>
</gene>